<evidence type="ECO:0000313" key="3">
    <source>
        <dbReference type="EMBL" id="QQT02569.1"/>
    </source>
</evidence>
<dbReference type="InterPro" id="IPR040591">
    <property type="entry name" value="RqcP2_RBD"/>
</dbReference>
<dbReference type="PANTHER" id="PTHR13633">
    <property type="entry name" value="MITOCHONDRIAL TRANSCRIPTION RESCUE FACTOR 1"/>
    <property type="match status" value="1"/>
</dbReference>
<dbReference type="Pfam" id="PF17774">
    <property type="entry name" value="YlmH_RBD"/>
    <property type="match status" value="1"/>
</dbReference>
<dbReference type="KEGG" id="ppsr:I6J18_07075"/>
<dbReference type="CDD" id="cd00165">
    <property type="entry name" value="S4"/>
    <property type="match status" value="1"/>
</dbReference>
<dbReference type="PANTHER" id="PTHR13633:SF3">
    <property type="entry name" value="MITOCHONDRIAL TRANSCRIPTION RESCUE FACTOR 1"/>
    <property type="match status" value="1"/>
</dbReference>
<evidence type="ECO:0000313" key="4">
    <source>
        <dbReference type="Proteomes" id="UP000595254"/>
    </source>
</evidence>
<gene>
    <name evidence="3" type="ORF">I6J18_07075</name>
</gene>
<accession>A0A974NRA6</accession>
<reference evidence="3 4" key="1">
    <citation type="submission" date="2021-01" db="EMBL/GenBank/DDBJ databases">
        <title>FDA dAtabase for Regulatory Grade micrObial Sequences (FDA-ARGOS): Supporting development and validation of Infectious Disease Dx tests.</title>
        <authorList>
            <person name="Nelson B."/>
            <person name="Plummer A."/>
            <person name="Tallon L."/>
            <person name="Sadzewicz L."/>
            <person name="Zhao X."/>
            <person name="Boylan J."/>
            <person name="Ott S."/>
            <person name="Bowen H."/>
            <person name="Vavikolanu K."/>
            <person name="Mehta A."/>
            <person name="Aluvathingal J."/>
            <person name="Nadendla S."/>
            <person name="Myers T."/>
            <person name="Yan Y."/>
            <person name="Sichtig H."/>
        </authorList>
    </citation>
    <scope>NUCLEOTIDE SEQUENCE [LARGE SCALE GENOMIC DNA]</scope>
    <source>
        <strain evidence="3 4">FDAARGOS_1161</strain>
    </source>
</reference>
<organism evidence="3 4">
    <name type="scientific">Peribacillus psychrosaccharolyticus</name>
    <name type="common">Bacillus psychrosaccharolyticus</name>
    <dbReference type="NCBI Taxonomy" id="1407"/>
    <lineage>
        <taxon>Bacteria</taxon>
        <taxon>Bacillati</taxon>
        <taxon>Bacillota</taxon>
        <taxon>Bacilli</taxon>
        <taxon>Bacillales</taxon>
        <taxon>Bacillaceae</taxon>
        <taxon>Peribacillus</taxon>
    </lineage>
</organism>
<evidence type="ECO:0000259" key="2">
    <source>
        <dbReference type="SMART" id="SM00363"/>
    </source>
</evidence>
<evidence type="ECO:0000256" key="1">
    <source>
        <dbReference type="PROSITE-ProRule" id="PRU00182"/>
    </source>
</evidence>
<dbReference type="InterPro" id="IPR012677">
    <property type="entry name" value="Nucleotide-bd_a/b_plait_sf"/>
</dbReference>
<dbReference type="Gene3D" id="3.30.1370.160">
    <property type="match status" value="1"/>
</dbReference>
<dbReference type="SMART" id="SM00363">
    <property type="entry name" value="S4"/>
    <property type="match status" value="1"/>
</dbReference>
<dbReference type="AlphaFoldDB" id="A0A974NRA6"/>
<dbReference type="Gene3D" id="3.10.290.10">
    <property type="entry name" value="RNA-binding S4 domain"/>
    <property type="match status" value="1"/>
</dbReference>
<dbReference type="InterPro" id="IPR002942">
    <property type="entry name" value="S4_RNA-bd"/>
</dbReference>
<proteinExistence type="predicted"/>
<dbReference type="SUPFAM" id="SSF55174">
    <property type="entry name" value="Alpha-L RNA-binding motif"/>
    <property type="match status" value="1"/>
</dbReference>
<keyword evidence="4" id="KW-1185">Reference proteome</keyword>
<dbReference type="RefSeq" id="WP_040374020.1">
    <property type="nucleotide sequence ID" value="NZ_CP068053.1"/>
</dbReference>
<dbReference type="Proteomes" id="UP000595254">
    <property type="component" value="Chromosome"/>
</dbReference>
<dbReference type="Gene3D" id="3.30.70.330">
    <property type="match status" value="1"/>
</dbReference>
<dbReference type="GO" id="GO:0003723">
    <property type="term" value="F:RNA binding"/>
    <property type="evidence" value="ECO:0007669"/>
    <property type="project" value="UniProtKB-KW"/>
</dbReference>
<dbReference type="EMBL" id="CP068053">
    <property type="protein sequence ID" value="QQT02569.1"/>
    <property type="molecule type" value="Genomic_DNA"/>
</dbReference>
<name>A0A974NRA6_PERPY</name>
<dbReference type="PROSITE" id="PS50889">
    <property type="entry name" value="S4"/>
    <property type="match status" value="1"/>
</dbReference>
<feature type="domain" description="RNA-binding S4" evidence="2">
    <location>
        <begin position="181"/>
        <end position="238"/>
    </location>
</feature>
<sequence length="257" mass="29056">MSIYQHFRPEEKEFIDQASGIVEQVKGTYAPKLMGFLDPREQFILSSIVGKDSEVILAFFGGGDGVERKRALLYPDYYSPEEADYQIALYKIRYPKKFLTLEHRQILGTLMSLGIQREKFGDILINDESVQFVAAKEIDSYLAVNLEKIGNSSVTIEPIPLTSILVPKEQWQEETHTVSSLRLDAVLSTGLNQSRQKVQTLIKAGKVKVNFKVTENVSAECRESDVLSVRGFGRVKIISIDGKTKKDKYRLTLGMKK</sequence>
<dbReference type="InterPro" id="IPR036986">
    <property type="entry name" value="S4_RNA-bd_sf"/>
</dbReference>
<dbReference type="Pfam" id="PF01479">
    <property type="entry name" value="S4"/>
    <property type="match status" value="1"/>
</dbReference>
<protein>
    <submittedName>
        <fullName evidence="3">RNA-binding protein</fullName>
    </submittedName>
</protein>
<keyword evidence="1" id="KW-0694">RNA-binding</keyword>